<dbReference type="Proteomes" id="UP000434223">
    <property type="component" value="Unassembled WGS sequence"/>
</dbReference>
<feature type="transmembrane region" description="Helical" evidence="6">
    <location>
        <begin position="7"/>
        <end position="31"/>
    </location>
</feature>
<organism evidence="7 8">
    <name type="scientific">Hungatella hathewayi</name>
    <dbReference type="NCBI Taxonomy" id="154046"/>
    <lineage>
        <taxon>Bacteria</taxon>
        <taxon>Bacillati</taxon>
        <taxon>Bacillota</taxon>
        <taxon>Clostridia</taxon>
        <taxon>Lachnospirales</taxon>
        <taxon>Lachnospiraceae</taxon>
        <taxon>Hungatella</taxon>
    </lineage>
</organism>
<keyword evidence="4 6" id="KW-1133">Transmembrane helix</keyword>
<comment type="subcellular location">
    <subcellularLocation>
        <location evidence="1">Cell membrane</location>
        <topology evidence="1">Multi-pass membrane protein</topology>
    </subcellularLocation>
</comment>
<gene>
    <name evidence="7" type="ORF">GNE07_11850</name>
</gene>
<feature type="transmembrane region" description="Helical" evidence="6">
    <location>
        <begin position="424"/>
        <end position="443"/>
    </location>
</feature>
<name>A0AAW9WFQ9_9FIRM</name>
<sequence length="455" mass="52422">MKTLKNFIRVLSSNTIVLLSGMITGMMIPNILSVESYSSLKTYTLYLSYVGIFHLGYVDGLYLKYGGRSYHNIDKNILKHEHTILWRIETILTIAVLAIGFVRQDFVMALFAVSIIPYNINGFFKQIFQAAGEFKRYARINNAVTISALGLNILGAVVLRVDQYVFYCFATLLANLSMSIFLEYSYFKNNRKYKPVDGRDTIKLIKTGSLIVLGNFIAQFVFTIDLWFVKGFFSAVEFAYYSFAFSMVSMINTVVTAVTVVFYNYLCREREERQIIEFKRYLLVFSPFAALAYFCFRFIVKLFVVKYTASLDILFFLFGAYPFLIIVYALIINLYKISEDKKKYVKSVALIVMTAAVYNFLALKLWHSVQGIALATLMTYITWYLYSMADFKILKPTVREIIWAVYYLAVYAVTSYISNDVFAGIMFGLLILTGGLVLFWDIYSNLLERITQRGR</sequence>
<protein>
    <recommendedName>
        <fullName evidence="9">Polysaccharide biosynthesis protein</fullName>
    </recommendedName>
</protein>
<reference evidence="7 8" key="1">
    <citation type="submission" date="2019-09" db="EMBL/GenBank/DDBJ databases">
        <title>Draft genome sequencing of Hungatella hathewayi 123Y-2.</title>
        <authorList>
            <person name="Lv Q."/>
            <person name="Li S."/>
        </authorList>
    </citation>
    <scope>NUCLEOTIDE SEQUENCE [LARGE SCALE GENOMIC DNA]</scope>
    <source>
        <strain evidence="7 8">123Y-2</strain>
    </source>
</reference>
<accession>A0AAW9WFQ9</accession>
<keyword evidence="5 6" id="KW-0472">Membrane</keyword>
<feature type="transmembrane region" description="Helical" evidence="6">
    <location>
        <begin position="84"/>
        <end position="102"/>
    </location>
</feature>
<keyword evidence="2" id="KW-1003">Cell membrane</keyword>
<dbReference type="InterPro" id="IPR050833">
    <property type="entry name" value="Poly_Biosynth_Transport"/>
</dbReference>
<evidence type="ECO:0000256" key="1">
    <source>
        <dbReference type="ARBA" id="ARBA00004651"/>
    </source>
</evidence>
<evidence type="ECO:0000256" key="2">
    <source>
        <dbReference type="ARBA" id="ARBA00022475"/>
    </source>
</evidence>
<dbReference type="PANTHER" id="PTHR30250:SF11">
    <property type="entry name" value="O-ANTIGEN TRANSPORTER-RELATED"/>
    <property type="match status" value="1"/>
</dbReference>
<dbReference type="EMBL" id="WNME01000006">
    <property type="protein sequence ID" value="MUB63748.1"/>
    <property type="molecule type" value="Genomic_DNA"/>
</dbReference>
<dbReference type="RefSeq" id="WP_055652077.1">
    <property type="nucleotide sequence ID" value="NZ_CZAZ01000045.1"/>
</dbReference>
<feature type="transmembrane region" description="Helical" evidence="6">
    <location>
        <begin position="240"/>
        <end position="266"/>
    </location>
</feature>
<keyword evidence="3 6" id="KW-0812">Transmembrane</keyword>
<dbReference type="PANTHER" id="PTHR30250">
    <property type="entry name" value="PST FAMILY PREDICTED COLANIC ACID TRANSPORTER"/>
    <property type="match status" value="1"/>
</dbReference>
<dbReference type="AlphaFoldDB" id="A0AAW9WFQ9"/>
<feature type="transmembrane region" description="Helical" evidence="6">
    <location>
        <begin position="372"/>
        <end position="389"/>
    </location>
</feature>
<feature type="transmembrane region" description="Helical" evidence="6">
    <location>
        <begin position="312"/>
        <end position="335"/>
    </location>
</feature>
<feature type="transmembrane region" description="Helical" evidence="6">
    <location>
        <begin position="43"/>
        <end position="63"/>
    </location>
</feature>
<feature type="transmembrane region" description="Helical" evidence="6">
    <location>
        <begin position="140"/>
        <end position="158"/>
    </location>
</feature>
<evidence type="ECO:0000313" key="7">
    <source>
        <dbReference type="EMBL" id="MUB63748.1"/>
    </source>
</evidence>
<feature type="transmembrane region" description="Helical" evidence="6">
    <location>
        <begin position="278"/>
        <end position="300"/>
    </location>
</feature>
<evidence type="ECO:0000256" key="5">
    <source>
        <dbReference type="ARBA" id="ARBA00023136"/>
    </source>
</evidence>
<evidence type="ECO:0000256" key="6">
    <source>
        <dbReference type="SAM" id="Phobius"/>
    </source>
</evidence>
<evidence type="ECO:0008006" key="9">
    <source>
        <dbReference type="Google" id="ProtNLM"/>
    </source>
</evidence>
<feature type="transmembrane region" description="Helical" evidence="6">
    <location>
        <begin position="108"/>
        <end position="128"/>
    </location>
</feature>
<proteinExistence type="predicted"/>
<feature type="transmembrane region" description="Helical" evidence="6">
    <location>
        <begin position="347"/>
        <end position="366"/>
    </location>
</feature>
<comment type="caution">
    <text evidence="7">The sequence shown here is derived from an EMBL/GenBank/DDBJ whole genome shotgun (WGS) entry which is preliminary data.</text>
</comment>
<evidence type="ECO:0000313" key="8">
    <source>
        <dbReference type="Proteomes" id="UP000434223"/>
    </source>
</evidence>
<feature type="transmembrane region" description="Helical" evidence="6">
    <location>
        <begin position="164"/>
        <end position="187"/>
    </location>
</feature>
<evidence type="ECO:0000256" key="3">
    <source>
        <dbReference type="ARBA" id="ARBA00022692"/>
    </source>
</evidence>
<evidence type="ECO:0000256" key="4">
    <source>
        <dbReference type="ARBA" id="ARBA00022989"/>
    </source>
</evidence>
<feature type="transmembrane region" description="Helical" evidence="6">
    <location>
        <begin position="401"/>
        <end position="418"/>
    </location>
</feature>
<feature type="transmembrane region" description="Helical" evidence="6">
    <location>
        <begin position="208"/>
        <end position="228"/>
    </location>
</feature>
<dbReference type="GO" id="GO:0005886">
    <property type="term" value="C:plasma membrane"/>
    <property type="evidence" value="ECO:0007669"/>
    <property type="project" value="UniProtKB-SubCell"/>
</dbReference>